<dbReference type="SUPFAM" id="SSF63999">
    <property type="entry name" value="Thiamin pyrophosphokinase, catalytic domain"/>
    <property type="match status" value="1"/>
</dbReference>
<evidence type="ECO:0000313" key="7">
    <source>
        <dbReference type="EMBL" id="KRO25167.1"/>
    </source>
</evidence>
<dbReference type="RefSeq" id="WP_057799348.1">
    <property type="nucleotide sequence ID" value="NZ_BJZZ01000014.1"/>
</dbReference>
<dbReference type="PANTHER" id="PTHR41299">
    <property type="entry name" value="THIAMINE PYROPHOSPHOKINASE"/>
    <property type="match status" value="1"/>
</dbReference>
<dbReference type="AlphaFoldDB" id="A0A0R2NH78"/>
<evidence type="ECO:0000259" key="6">
    <source>
        <dbReference type="SMART" id="SM00983"/>
    </source>
</evidence>
<evidence type="ECO:0000256" key="5">
    <source>
        <dbReference type="NCBIfam" id="TIGR01378"/>
    </source>
</evidence>
<gene>
    <name evidence="7" type="ORF">IV88_GL000394</name>
</gene>
<dbReference type="InterPro" id="IPR007373">
    <property type="entry name" value="Thiamin_PyroPKinase_B1-bd"/>
</dbReference>
<dbReference type="NCBIfam" id="TIGR01378">
    <property type="entry name" value="thi_PPkinase"/>
    <property type="match status" value="1"/>
</dbReference>
<keyword evidence="3 7" id="KW-0418">Kinase</keyword>
<dbReference type="Gene3D" id="3.40.50.10240">
    <property type="entry name" value="Thiamin pyrophosphokinase, catalytic domain"/>
    <property type="match status" value="1"/>
</dbReference>
<dbReference type="InterPro" id="IPR006282">
    <property type="entry name" value="Thi_PPkinase"/>
</dbReference>
<dbReference type="OrthoDB" id="9804377at2"/>
<dbReference type="PANTHER" id="PTHR41299:SF1">
    <property type="entry name" value="THIAMINE PYROPHOSPHOKINASE"/>
    <property type="match status" value="1"/>
</dbReference>
<keyword evidence="8" id="KW-1185">Reference proteome</keyword>
<dbReference type="Pfam" id="PF04265">
    <property type="entry name" value="TPK_B1_binding"/>
    <property type="match status" value="1"/>
</dbReference>
<dbReference type="EMBL" id="JQCQ01000015">
    <property type="protein sequence ID" value="KRO25167.1"/>
    <property type="molecule type" value="Genomic_DNA"/>
</dbReference>
<keyword evidence="4" id="KW-0067">ATP-binding</keyword>
<dbReference type="EC" id="2.7.6.2" evidence="5"/>
<evidence type="ECO:0000256" key="4">
    <source>
        <dbReference type="ARBA" id="ARBA00022840"/>
    </source>
</evidence>
<dbReference type="SMART" id="SM00983">
    <property type="entry name" value="TPK_B1_binding"/>
    <property type="match status" value="1"/>
</dbReference>
<dbReference type="CDD" id="cd07995">
    <property type="entry name" value="TPK"/>
    <property type="match status" value="1"/>
</dbReference>
<comment type="caution">
    <text evidence="7">The sequence shown here is derived from an EMBL/GenBank/DDBJ whole genome shotgun (WGS) entry which is preliminary data.</text>
</comment>
<accession>A0A0R2NH78</accession>
<evidence type="ECO:0000313" key="8">
    <source>
        <dbReference type="Proteomes" id="UP000051249"/>
    </source>
</evidence>
<proteinExistence type="predicted"/>
<dbReference type="InterPro" id="IPR053149">
    <property type="entry name" value="TPK"/>
</dbReference>
<evidence type="ECO:0000256" key="1">
    <source>
        <dbReference type="ARBA" id="ARBA00022679"/>
    </source>
</evidence>
<name>A0A0R2NH78_9LACO</name>
<dbReference type="GO" id="GO:0009229">
    <property type="term" value="P:thiamine diphosphate biosynthetic process"/>
    <property type="evidence" value="ECO:0007669"/>
    <property type="project" value="InterPro"/>
</dbReference>
<feature type="domain" description="Thiamin pyrophosphokinase thiamin-binding" evidence="6">
    <location>
        <begin position="143"/>
        <end position="207"/>
    </location>
</feature>
<dbReference type="GO" id="GO:0005524">
    <property type="term" value="F:ATP binding"/>
    <property type="evidence" value="ECO:0007669"/>
    <property type="project" value="UniProtKB-KW"/>
</dbReference>
<organism evidence="7 8">
    <name type="scientific">Pediococcus argentinicus</name>
    <dbReference type="NCBI Taxonomy" id="480391"/>
    <lineage>
        <taxon>Bacteria</taxon>
        <taxon>Bacillati</taxon>
        <taxon>Bacillota</taxon>
        <taxon>Bacilli</taxon>
        <taxon>Lactobacillales</taxon>
        <taxon>Lactobacillaceae</taxon>
        <taxon>Pediococcus</taxon>
    </lineage>
</organism>
<keyword evidence="2" id="KW-0547">Nucleotide-binding</keyword>
<dbReference type="PATRIC" id="fig|480391.4.peg.398"/>
<dbReference type="GO" id="GO:0004788">
    <property type="term" value="F:thiamine diphosphokinase activity"/>
    <property type="evidence" value="ECO:0007669"/>
    <property type="project" value="UniProtKB-UniRule"/>
</dbReference>
<evidence type="ECO:0000256" key="2">
    <source>
        <dbReference type="ARBA" id="ARBA00022741"/>
    </source>
</evidence>
<dbReference type="Pfam" id="PF04263">
    <property type="entry name" value="TPK_catalytic"/>
    <property type="match status" value="1"/>
</dbReference>
<evidence type="ECO:0000256" key="3">
    <source>
        <dbReference type="ARBA" id="ARBA00022777"/>
    </source>
</evidence>
<dbReference type="GO" id="GO:0016301">
    <property type="term" value="F:kinase activity"/>
    <property type="evidence" value="ECO:0007669"/>
    <property type="project" value="UniProtKB-KW"/>
</dbReference>
<keyword evidence="1" id="KW-0808">Transferase</keyword>
<dbReference type="InterPro" id="IPR036759">
    <property type="entry name" value="TPK_catalytic_sf"/>
</dbReference>
<dbReference type="GO" id="GO:0006772">
    <property type="term" value="P:thiamine metabolic process"/>
    <property type="evidence" value="ECO:0007669"/>
    <property type="project" value="UniProtKB-UniRule"/>
</dbReference>
<dbReference type="Proteomes" id="UP000051249">
    <property type="component" value="Unassembled WGS sequence"/>
</dbReference>
<reference evidence="7 8" key="1">
    <citation type="journal article" date="2015" name="Genome Announc.">
        <title>Expanding the biotechnology potential of lactobacilli through comparative genomics of 213 strains and associated genera.</title>
        <authorList>
            <person name="Sun Z."/>
            <person name="Harris H.M."/>
            <person name="McCann A."/>
            <person name="Guo C."/>
            <person name="Argimon S."/>
            <person name="Zhang W."/>
            <person name="Yang X."/>
            <person name="Jeffery I.B."/>
            <person name="Cooney J.C."/>
            <person name="Kagawa T.F."/>
            <person name="Liu W."/>
            <person name="Song Y."/>
            <person name="Salvetti E."/>
            <person name="Wrobel A."/>
            <person name="Rasinkangas P."/>
            <person name="Parkhill J."/>
            <person name="Rea M.C."/>
            <person name="O'Sullivan O."/>
            <person name="Ritari J."/>
            <person name="Douillard F.P."/>
            <person name="Paul Ross R."/>
            <person name="Yang R."/>
            <person name="Briner A.E."/>
            <person name="Felis G.E."/>
            <person name="de Vos W.M."/>
            <person name="Barrangou R."/>
            <person name="Klaenhammer T.R."/>
            <person name="Caufield P.W."/>
            <person name="Cui Y."/>
            <person name="Zhang H."/>
            <person name="O'Toole P.W."/>
        </authorList>
    </citation>
    <scope>NUCLEOTIDE SEQUENCE [LARGE SCALE GENOMIC DNA]</scope>
    <source>
        <strain evidence="7 8">DSM 23026</strain>
    </source>
</reference>
<sequence length="213" mass="24130">MKQINILVGGPKNLLPENWEQLQGEWIGVDFGALELIKAGIIPLVSVGDFDSVNKDEFQQIKTHSGRIVKASSHKDDTDTELALTEALKFDSEAHIRVLGFSGGRLDHLLANVLMMLQERFKPYALKVELLDRFNQVQFFPAGEYDLQKVSDDYKYLAFVPLTEIDQLDLDDEKYPLHTKVLHARAYVSNEFISNTAHFRISNGLVAVIQSRD</sequence>
<protein>
    <recommendedName>
        <fullName evidence="5">Thiamine diphosphokinase</fullName>
        <ecNumber evidence="5">2.7.6.2</ecNumber>
    </recommendedName>
</protein>
<dbReference type="GO" id="GO:0030975">
    <property type="term" value="F:thiamine binding"/>
    <property type="evidence" value="ECO:0007669"/>
    <property type="project" value="InterPro"/>
</dbReference>
<dbReference type="InterPro" id="IPR007371">
    <property type="entry name" value="TPK_catalytic"/>
</dbReference>